<keyword evidence="4 10" id="KW-0808">Transferase</keyword>
<evidence type="ECO:0000256" key="8">
    <source>
        <dbReference type="ARBA" id="ARBA00023136"/>
    </source>
</evidence>
<reference evidence="11 12" key="1">
    <citation type="submission" date="2021-06" db="EMBL/GenBank/DDBJ databases">
        <authorList>
            <person name="Palmer J.M."/>
        </authorList>
    </citation>
    <scope>NUCLEOTIDE SEQUENCE [LARGE SCALE GENOMIC DNA]</scope>
    <source>
        <strain evidence="11 12">MEX-2019</strain>
        <tissue evidence="11">Muscle</tissue>
    </source>
</reference>
<dbReference type="EMBL" id="JAHHUM010001183">
    <property type="protein sequence ID" value="KAK5613882.1"/>
    <property type="molecule type" value="Genomic_DNA"/>
</dbReference>
<comment type="function">
    <text evidence="10">Dol-P-Man:Man(5)GlcNAc(2)-PP-Dol alpha-1,3-mannosyltransferase that operates in the biosynthetic pathway of dolichol-linked oligosaccharides, the glycan precursors employed in protein asparagine (N)-glycosylation. The assembly of dolichol-linked oligosaccharides begins on the cytosolic side of the endoplasmic reticulum membrane and finishes in its lumen. The sequential addition of sugars to dolichol pyrophosphate produces dolichol-linked oligosaccharides containing fourteen sugars, including two GlcNAcs, nine mannoses and three glucoses. Once assembled, the oligosaccharide is transferred from the lipid to nascent proteins by oligosaccharyltransferases. In the lumen of the endoplasmic reticulum, adds the first dolichyl beta-D-mannosyl phosphate derived mannose in an alpha-1,3 linkage to Man(5)GlcNAc(2)-PP-dolichol to produce Man(6)GlcNAc(2)-PP-dolichol.</text>
</comment>
<evidence type="ECO:0000313" key="12">
    <source>
        <dbReference type="Proteomes" id="UP001311232"/>
    </source>
</evidence>
<evidence type="ECO:0000256" key="10">
    <source>
        <dbReference type="RuleBase" id="RU364047"/>
    </source>
</evidence>
<dbReference type="PANTHER" id="PTHR12646">
    <property type="entry name" value="NOT56 - RELATED"/>
    <property type="match status" value="1"/>
</dbReference>
<keyword evidence="7 10" id="KW-1133">Transmembrane helix</keyword>
<dbReference type="Pfam" id="PF05208">
    <property type="entry name" value="ALG3"/>
    <property type="match status" value="3"/>
</dbReference>
<keyword evidence="12" id="KW-1185">Reference proteome</keyword>
<feature type="transmembrane region" description="Helical" evidence="10">
    <location>
        <begin position="172"/>
        <end position="190"/>
    </location>
</feature>
<comment type="catalytic activity">
    <reaction evidence="9 10">
        <text>an alpha-D-Man-(1-&gt;2)-alpha-D-Man-(1-&gt;2)-alpha-D-Man-(1-&gt;3)-[alpha-D-Man-(1-&gt;6)]-beta-D-Man-(1-&gt;4)-beta-D-GlcNAc-(1-&gt;4)-alpha-D-GlcNAc-diphospho-di-trans,poly-cis-dolichol + a di-trans,poly-cis-dolichyl beta-D-mannosyl phosphate = an alpha-D-Man-(1-&gt;2)-alpha-D-Man-(1-&gt;2)-alpha-D-Man-(1-&gt;3)-[alpha-D-Man-(1-&gt;3)-alpha-D-Man-(1-&gt;6)]-beta-D-Man-(1-&gt;4)-beta-D-GlcNAc-(1-&gt;4)-alpha-D-GlcNAc-diphospho-di-trans,poly-cis-dolichol + a di-trans,poly-cis-dolichyl phosphate + H(+)</text>
        <dbReference type="Rhea" id="RHEA:29527"/>
        <dbReference type="Rhea" id="RHEA-COMP:19498"/>
        <dbReference type="Rhea" id="RHEA-COMP:19501"/>
        <dbReference type="Rhea" id="RHEA-COMP:19516"/>
        <dbReference type="Rhea" id="RHEA-COMP:19517"/>
        <dbReference type="ChEBI" id="CHEBI:15378"/>
        <dbReference type="ChEBI" id="CHEBI:57683"/>
        <dbReference type="ChEBI" id="CHEBI:58211"/>
        <dbReference type="ChEBI" id="CHEBI:132515"/>
        <dbReference type="ChEBI" id="CHEBI:132516"/>
        <dbReference type="EC" id="2.4.1.258"/>
    </reaction>
    <physiologicalReaction direction="left-to-right" evidence="9 10">
        <dbReference type="Rhea" id="RHEA:29528"/>
    </physiologicalReaction>
</comment>
<feature type="transmembrane region" description="Helical" evidence="10">
    <location>
        <begin position="197"/>
        <end position="221"/>
    </location>
</feature>
<evidence type="ECO:0000256" key="7">
    <source>
        <dbReference type="ARBA" id="ARBA00022989"/>
    </source>
</evidence>
<feature type="transmembrane region" description="Helical" evidence="10">
    <location>
        <begin position="76"/>
        <end position="92"/>
    </location>
</feature>
<comment type="pathway">
    <text evidence="2 10">Protein modification; protein glycosylation.</text>
</comment>
<feature type="transmembrane region" description="Helical" evidence="10">
    <location>
        <begin position="104"/>
        <end position="121"/>
    </location>
</feature>
<name>A0AAV9RY43_9TELE</name>
<comment type="subcellular location">
    <subcellularLocation>
        <location evidence="1 10">Endoplasmic reticulum membrane</location>
        <topology evidence="1 10">Multi-pass membrane protein</topology>
    </subcellularLocation>
</comment>
<gene>
    <name evidence="11" type="ORF">CRENBAI_014647</name>
</gene>
<sequence length="301" mass="35306">MSHDVGDAFVTSRTSIPASSPRCFYAPRWLEVCGERVPLLRPRYTEIDWKAYMDEVEGVINGTYDYTELKGDTGPLVYPAGFVYIFTALYYITSHGVNIRLGQYIFAFFYLVTLLLVFRIYNRTKKLLLGLPFLLDNPVGYLSRAFDLGRQFMFKWTVNWRFLPEWLFLNRYFHLLLLAAHLLTLLLFAFRRWKSELQIVLILFTSNFIGMCFSRSLHYQFYVWYFHTLPYLLWSGGVKKLAHLLRVLILGLIELSWNTYPSTNSSSAALHVCHLIILLCLWLAPPLTDKQEHTTDKDHRD</sequence>
<evidence type="ECO:0000256" key="9">
    <source>
        <dbReference type="ARBA" id="ARBA00049506"/>
    </source>
</evidence>
<evidence type="ECO:0000256" key="1">
    <source>
        <dbReference type="ARBA" id="ARBA00004477"/>
    </source>
</evidence>
<dbReference type="InterPro" id="IPR007873">
    <property type="entry name" value="Glycosyltransferase_ALG3"/>
</dbReference>
<evidence type="ECO:0000256" key="2">
    <source>
        <dbReference type="ARBA" id="ARBA00004922"/>
    </source>
</evidence>
<protein>
    <recommendedName>
        <fullName evidence="10">Dol-P-Man:Man(5)GlcNAc(2)-PP-Dol alpha-1,3-mannosyltransferase</fullName>
        <ecNumber evidence="10">2.4.1.258</ecNumber>
    </recommendedName>
    <alternativeName>
        <fullName evidence="10">Dol-P-Man-dependent alpha(1-3)-mannosyltransferase</fullName>
    </alternativeName>
</protein>
<evidence type="ECO:0000256" key="3">
    <source>
        <dbReference type="ARBA" id="ARBA00022676"/>
    </source>
</evidence>
<keyword evidence="3 10" id="KW-0328">Glycosyltransferase</keyword>
<keyword evidence="5 10" id="KW-0812">Transmembrane</keyword>
<keyword evidence="6 10" id="KW-0256">Endoplasmic reticulum</keyword>
<feature type="transmembrane region" description="Helical" evidence="10">
    <location>
        <begin position="267"/>
        <end position="284"/>
    </location>
</feature>
<dbReference type="EC" id="2.4.1.258" evidence="10"/>
<evidence type="ECO:0000256" key="6">
    <source>
        <dbReference type="ARBA" id="ARBA00022824"/>
    </source>
</evidence>
<accession>A0AAV9RY43</accession>
<organism evidence="11 12">
    <name type="scientific">Crenichthys baileyi</name>
    <name type="common">White River springfish</name>
    <dbReference type="NCBI Taxonomy" id="28760"/>
    <lineage>
        <taxon>Eukaryota</taxon>
        <taxon>Metazoa</taxon>
        <taxon>Chordata</taxon>
        <taxon>Craniata</taxon>
        <taxon>Vertebrata</taxon>
        <taxon>Euteleostomi</taxon>
        <taxon>Actinopterygii</taxon>
        <taxon>Neopterygii</taxon>
        <taxon>Teleostei</taxon>
        <taxon>Neoteleostei</taxon>
        <taxon>Acanthomorphata</taxon>
        <taxon>Ovalentaria</taxon>
        <taxon>Atherinomorphae</taxon>
        <taxon>Cyprinodontiformes</taxon>
        <taxon>Goodeidae</taxon>
        <taxon>Crenichthys</taxon>
    </lineage>
</organism>
<keyword evidence="8 10" id="KW-0472">Membrane</keyword>
<dbReference type="GO" id="GO:0052925">
    <property type="term" value="F:dol-P-Man:Man(5)GlcNAc(2)-PP-Dol alpha-1,3-mannosyltransferase activity"/>
    <property type="evidence" value="ECO:0007669"/>
    <property type="project" value="UniProtKB-EC"/>
</dbReference>
<dbReference type="AlphaFoldDB" id="A0AAV9RY43"/>
<dbReference type="GO" id="GO:0005789">
    <property type="term" value="C:endoplasmic reticulum membrane"/>
    <property type="evidence" value="ECO:0007669"/>
    <property type="project" value="UniProtKB-SubCell"/>
</dbReference>
<comment type="caution">
    <text evidence="11">The sequence shown here is derived from an EMBL/GenBank/DDBJ whole genome shotgun (WGS) entry which is preliminary data.</text>
</comment>
<dbReference type="Proteomes" id="UP001311232">
    <property type="component" value="Unassembled WGS sequence"/>
</dbReference>
<dbReference type="PANTHER" id="PTHR12646:SF0">
    <property type="entry name" value="DOL-P-MAN:MAN(5)GLCNAC(2)-PP-DOL ALPHA-1,3-MANNOSYLTRANSFERASE"/>
    <property type="match status" value="1"/>
</dbReference>
<evidence type="ECO:0000313" key="11">
    <source>
        <dbReference type="EMBL" id="KAK5613882.1"/>
    </source>
</evidence>
<proteinExistence type="predicted"/>
<evidence type="ECO:0000256" key="4">
    <source>
        <dbReference type="ARBA" id="ARBA00022679"/>
    </source>
</evidence>
<evidence type="ECO:0000256" key="5">
    <source>
        <dbReference type="ARBA" id="ARBA00022692"/>
    </source>
</evidence>